<feature type="domain" description="Amino acid transporter transmembrane" evidence="9">
    <location>
        <begin position="92"/>
        <end position="315"/>
    </location>
</feature>
<evidence type="ECO:0000256" key="6">
    <source>
        <dbReference type="ARBA" id="ARBA00022989"/>
    </source>
</evidence>
<reference evidence="10 11" key="1">
    <citation type="journal article" date="2015" name="Genome Biol. Evol.">
        <title>Comparative Genomics of a Bacterivorous Green Alga Reveals Evolutionary Causalities and Consequences of Phago-Mixotrophic Mode of Nutrition.</title>
        <authorList>
            <person name="Burns J.A."/>
            <person name="Paasch A."/>
            <person name="Narechania A."/>
            <person name="Kim E."/>
        </authorList>
    </citation>
    <scope>NUCLEOTIDE SEQUENCE [LARGE SCALE GENOMIC DNA]</scope>
    <source>
        <strain evidence="10 11">PLY_AMNH</strain>
    </source>
</reference>
<comment type="similarity">
    <text evidence="2">Belongs to the amino acid/polyamine transporter 2 family.</text>
</comment>
<organism evidence="10 11">
    <name type="scientific">Cymbomonas tetramitiformis</name>
    <dbReference type="NCBI Taxonomy" id="36881"/>
    <lineage>
        <taxon>Eukaryota</taxon>
        <taxon>Viridiplantae</taxon>
        <taxon>Chlorophyta</taxon>
        <taxon>Pyramimonadophyceae</taxon>
        <taxon>Pyramimonadales</taxon>
        <taxon>Pyramimonadaceae</taxon>
        <taxon>Cymbomonas</taxon>
    </lineage>
</organism>
<accession>A0AAE0EUK2</accession>
<keyword evidence="3" id="KW-0813">Transport</keyword>
<evidence type="ECO:0000256" key="4">
    <source>
        <dbReference type="ARBA" id="ARBA00022692"/>
    </source>
</evidence>
<dbReference type="PANTHER" id="PTHR22950:SF458">
    <property type="entry name" value="SODIUM-COUPLED NEUTRAL AMINO ACID TRANSPORTER 11-RELATED"/>
    <property type="match status" value="1"/>
</dbReference>
<keyword evidence="5" id="KW-0029">Amino-acid transport</keyword>
<feature type="transmembrane region" description="Helical" evidence="8">
    <location>
        <begin position="260"/>
        <end position="279"/>
    </location>
</feature>
<keyword evidence="7 8" id="KW-0472">Membrane</keyword>
<dbReference type="PANTHER" id="PTHR22950">
    <property type="entry name" value="AMINO ACID TRANSPORTER"/>
    <property type="match status" value="1"/>
</dbReference>
<gene>
    <name evidence="10" type="ORF">CYMTET_49404</name>
</gene>
<keyword evidence="11" id="KW-1185">Reference proteome</keyword>
<comment type="subcellular location">
    <subcellularLocation>
        <location evidence="1">Membrane</location>
        <topology evidence="1">Multi-pass membrane protein</topology>
    </subcellularLocation>
</comment>
<dbReference type="AlphaFoldDB" id="A0AAE0EUK2"/>
<evidence type="ECO:0000256" key="8">
    <source>
        <dbReference type="SAM" id="Phobius"/>
    </source>
</evidence>
<feature type="transmembrane region" description="Helical" evidence="8">
    <location>
        <begin position="141"/>
        <end position="161"/>
    </location>
</feature>
<keyword evidence="4 8" id="KW-0812">Transmembrane</keyword>
<dbReference type="GO" id="GO:0016020">
    <property type="term" value="C:membrane"/>
    <property type="evidence" value="ECO:0007669"/>
    <property type="project" value="UniProtKB-SubCell"/>
</dbReference>
<evidence type="ECO:0000256" key="5">
    <source>
        <dbReference type="ARBA" id="ARBA00022970"/>
    </source>
</evidence>
<dbReference type="InterPro" id="IPR013057">
    <property type="entry name" value="AA_transpt_TM"/>
</dbReference>
<sequence>MESSDLLAFHGESSPSLAPPWSACTLACSHAVPRASFLSFVIDDPPPRVDLALAGAQDMQRVFRSSFASRQCAKTVVLTIILGAQGKLNSPRWFPDEFKMQKVIGSVPVFTTAFVCQYNLHPLMHELAEPKHENMTRVTKYSLTITTIVYIFVSSCGYILFENDIETDVLKNFDEGLNIANPKYLTSVLKFGYVLTLAFSFPVISFSLRQNISLLLPSPLRICGTELTESARYNGISLGVMLGAYALCMCIPDIYTAFQLTGSTVGLIIGFVLPSAVDARQCMSEGNFGRLMFSAGVFWAGIMIGILAFVLALLGLF</sequence>
<dbReference type="EMBL" id="LGRX02033553">
    <property type="protein sequence ID" value="KAK3240774.1"/>
    <property type="molecule type" value="Genomic_DNA"/>
</dbReference>
<proteinExistence type="inferred from homology"/>
<dbReference type="Pfam" id="PF01490">
    <property type="entry name" value="Aa_trans"/>
    <property type="match status" value="1"/>
</dbReference>
<feature type="transmembrane region" description="Helical" evidence="8">
    <location>
        <begin position="191"/>
        <end position="212"/>
    </location>
</feature>
<evidence type="ECO:0000256" key="3">
    <source>
        <dbReference type="ARBA" id="ARBA00022448"/>
    </source>
</evidence>
<feature type="transmembrane region" description="Helical" evidence="8">
    <location>
        <begin position="291"/>
        <end position="316"/>
    </location>
</feature>
<comment type="caution">
    <text evidence="10">The sequence shown here is derived from an EMBL/GenBank/DDBJ whole genome shotgun (WGS) entry which is preliminary data.</text>
</comment>
<keyword evidence="6 8" id="KW-1133">Transmembrane helix</keyword>
<evidence type="ECO:0000256" key="2">
    <source>
        <dbReference type="ARBA" id="ARBA00008066"/>
    </source>
</evidence>
<evidence type="ECO:0000256" key="1">
    <source>
        <dbReference type="ARBA" id="ARBA00004141"/>
    </source>
</evidence>
<evidence type="ECO:0000313" key="11">
    <source>
        <dbReference type="Proteomes" id="UP001190700"/>
    </source>
</evidence>
<protein>
    <recommendedName>
        <fullName evidence="9">Amino acid transporter transmembrane domain-containing protein</fullName>
    </recommendedName>
</protein>
<dbReference type="Proteomes" id="UP001190700">
    <property type="component" value="Unassembled WGS sequence"/>
</dbReference>
<evidence type="ECO:0000259" key="9">
    <source>
        <dbReference type="Pfam" id="PF01490"/>
    </source>
</evidence>
<evidence type="ECO:0000256" key="7">
    <source>
        <dbReference type="ARBA" id="ARBA00023136"/>
    </source>
</evidence>
<dbReference type="GO" id="GO:0015179">
    <property type="term" value="F:L-amino acid transmembrane transporter activity"/>
    <property type="evidence" value="ECO:0007669"/>
    <property type="project" value="TreeGrafter"/>
</dbReference>
<name>A0AAE0EUK2_9CHLO</name>
<evidence type="ECO:0000313" key="10">
    <source>
        <dbReference type="EMBL" id="KAK3240774.1"/>
    </source>
</evidence>